<protein>
    <recommendedName>
        <fullName evidence="4">Beta-lactamase superfamily domain-containing protein</fullName>
    </recommendedName>
</protein>
<organism evidence="2 3">
    <name type="scientific">Lasiosphaeris hirsuta</name>
    <dbReference type="NCBI Taxonomy" id="260670"/>
    <lineage>
        <taxon>Eukaryota</taxon>
        <taxon>Fungi</taxon>
        <taxon>Dikarya</taxon>
        <taxon>Ascomycota</taxon>
        <taxon>Pezizomycotina</taxon>
        <taxon>Sordariomycetes</taxon>
        <taxon>Sordariomycetidae</taxon>
        <taxon>Sordariales</taxon>
        <taxon>Lasiosphaeriaceae</taxon>
        <taxon>Lasiosphaeris</taxon>
    </lineage>
</organism>
<gene>
    <name evidence="2" type="ORF">B0H67DRAFT_468684</name>
</gene>
<evidence type="ECO:0000313" key="3">
    <source>
        <dbReference type="Proteomes" id="UP001172102"/>
    </source>
</evidence>
<accession>A0AA40BAE1</accession>
<feature type="compositionally biased region" description="Polar residues" evidence="1">
    <location>
        <begin position="398"/>
        <end position="412"/>
    </location>
</feature>
<dbReference type="InterPro" id="IPR036866">
    <property type="entry name" value="RibonucZ/Hydroxyglut_hydro"/>
</dbReference>
<evidence type="ECO:0000256" key="1">
    <source>
        <dbReference type="SAM" id="MobiDB-lite"/>
    </source>
</evidence>
<evidence type="ECO:0000313" key="2">
    <source>
        <dbReference type="EMBL" id="KAK0730637.1"/>
    </source>
</evidence>
<feature type="region of interest" description="Disordered" evidence="1">
    <location>
        <begin position="390"/>
        <end position="412"/>
    </location>
</feature>
<reference evidence="2" key="1">
    <citation type="submission" date="2023-06" db="EMBL/GenBank/DDBJ databases">
        <title>Genome-scale phylogeny and comparative genomics of the fungal order Sordariales.</title>
        <authorList>
            <consortium name="Lawrence Berkeley National Laboratory"/>
            <person name="Hensen N."/>
            <person name="Bonometti L."/>
            <person name="Westerberg I."/>
            <person name="Brannstrom I.O."/>
            <person name="Guillou S."/>
            <person name="Cros-Aarteil S."/>
            <person name="Calhoun S."/>
            <person name="Haridas S."/>
            <person name="Kuo A."/>
            <person name="Mondo S."/>
            <person name="Pangilinan J."/>
            <person name="Riley R."/>
            <person name="Labutti K."/>
            <person name="Andreopoulos B."/>
            <person name="Lipzen A."/>
            <person name="Chen C."/>
            <person name="Yanf M."/>
            <person name="Daum C."/>
            <person name="Ng V."/>
            <person name="Clum A."/>
            <person name="Steindorff A."/>
            <person name="Ohm R."/>
            <person name="Martin F."/>
            <person name="Silar P."/>
            <person name="Natvig D."/>
            <person name="Lalanne C."/>
            <person name="Gautier V."/>
            <person name="Ament-Velasquez S.L."/>
            <person name="Kruys A."/>
            <person name="Hutchinson M.I."/>
            <person name="Powell A.J."/>
            <person name="Barry K."/>
            <person name="Miller A.N."/>
            <person name="Grigoriev I.V."/>
            <person name="Debuchy R."/>
            <person name="Gladieux P."/>
            <person name="Thoren M.H."/>
            <person name="Johannesson H."/>
        </authorList>
    </citation>
    <scope>NUCLEOTIDE SEQUENCE</scope>
    <source>
        <strain evidence="2">SMH4607-1</strain>
    </source>
</reference>
<comment type="caution">
    <text evidence="2">The sequence shown here is derived from an EMBL/GenBank/DDBJ whole genome shotgun (WGS) entry which is preliminary data.</text>
</comment>
<dbReference type="PANTHER" id="PTHR36142">
    <property type="entry name" value="METALLO-HYDROLASE/OXIDOREDUCTASE SUPERFAMILY PROTEIN"/>
    <property type="match status" value="1"/>
</dbReference>
<dbReference type="Gene3D" id="3.60.15.10">
    <property type="entry name" value="Ribonuclease Z/Hydroxyacylglutathione hydrolase-like"/>
    <property type="match status" value="1"/>
</dbReference>
<dbReference type="AlphaFoldDB" id="A0AA40BAE1"/>
<feature type="non-terminal residue" evidence="2">
    <location>
        <position position="439"/>
    </location>
</feature>
<dbReference type="Proteomes" id="UP001172102">
    <property type="component" value="Unassembled WGS sequence"/>
</dbReference>
<name>A0AA40BAE1_9PEZI</name>
<dbReference type="EMBL" id="JAUKUA010000001">
    <property type="protein sequence ID" value="KAK0730637.1"/>
    <property type="molecule type" value="Genomic_DNA"/>
</dbReference>
<dbReference type="PANTHER" id="PTHR36142:SF5">
    <property type="entry name" value="METALLO-BETA-LACTAMASE DOMAIN-CONTAINING PROTEIN"/>
    <property type="match status" value="1"/>
</dbReference>
<proteinExistence type="predicted"/>
<keyword evidence="3" id="KW-1185">Reference proteome</keyword>
<evidence type="ECO:0008006" key="4">
    <source>
        <dbReference type="Google" id="ProtNLM"/>
    </source>
</evidence>
<sequence length="439" mass="47184">MALTIKHLNDDASFLLTLEPLVSKSTPGPLPKPYRILLDPWITGPSKVFHSKISITTPKDPACVSSLLELPEPDLVIISQDKTDHCNEATLKQLPPTGTNTIILAEPASAKIIRGWKYFDRDRILTIPKWEDPRITGRQSVVRIPLPPFLGGEPGEITVAFIPQRRDIAGLHAAIAITYRPPLAPSFPLYPARGVHGLLTPPATPKSYGSQPHLRATYTEAGTGPPASGPVSGLIPPTPTSPTFPTSPGHFSLRSVRSAMSLSTTRQSCYSTASQAAPDRPLSIIFSPHGISYSSLHGYVTSHLISEAALPLTALLHCFDSVSNPWWLGGNILLGAPAGAETARKLGARAWFSAHDGDKKVKGVATNFLRTRRWRAEEVLGHLNSTDELGAVDMPSSPARSTLSRTSGKSQSATEVVALTTGEEVVLTNEGMWHVNSQA</sequence>